<dbReference type="InterPro" id="IPR036259">
    <property type="entry name" value="MFS_trans_sf"/>
</dbReference>
<reference evidence="3 4" key="1">
    <citation type="submission" date="2018-11" db="EMBL/GenBank/DDBJ databases">
        <title>Genome sequences of Natronomonas sp. CBA1133.</title>
        <authorList>
            <person name="Roh S.W."/>
            <person name="Cha I.-T."/>
        </authorList>
    </citation>
    <scope>NUCLEOTIDE SEQUENCE [LARGE SCALE GENOMIC DNA]</scope>
    <source>
        <strain evidence="3 4">CBA1133</strain>
    </source>
</reference>
<feature type="transmembrane region" description="Helical" evidence="1">
    <location>
        <begin position="68"/>
        <end position="86"/>
    </location>
</feature>
<gene>
    <name evidence="3" type="ORF">Nmn1133_04030</name>
</gene>
<feature type="transmembrane region" description="Helical" evidence="1">
    <location>
        <begin position="92"/>
        <end position="115"/>
    </location>
</feature>
<keyword evidence="1" id="KW-1133">Transmembrane helix</keyword>
<dbReference type="EMBL" id="RJJC01000001">
    <property type="protein sequence ID" value="RNJ25933.1"/>
    <property type="molecule type" value="Genomic_DNA"/>
</dbReference>
<feature type="transmembrane region" description="Helical" evidence="1">
    <location>
        <begin position="289"/>
        <end position="313"/>
    </location>
</feature>
<proteinExistence type="predicted"/>
<dbReference type="InterPro" id="IPR053160">
    <property type="entry name" value="MFS_DHA3_Transporter"/>
</dbReference>
<dbReference type="Gene3D" id="1.20.1250.20">
    <property type="entry name" value="MFS general substrate transporter like domains"/>
    <property type="match status" value="1"/>
</dbReference>
<feature type="transmembrane region" description="Helical" evidence="1">
    <location>
        <begin position="136"/>
        <end position="155"/>
    </location>
</feature>
<dbReference type="PANTHER" id="PTHR23530:SF1">
    <property type="entry name" value="PERMEASE, MAJOR FACILITATOR SUPERFAMILY-RELATED"/>
    <property type="match status" value="1"/>
</dbReference>
<evidence type="ECO:0000313" key="4">
    <source>
        <dbReference type="Proteomes" id="UP000270581"/>
    </source>
</evidence>
<keyword evidence="1" id="KW-0812">Transmembrane</keyword>
<feature type="transmembrane region" description="Helical" evidence="1">
    <location>
        <begin position="209"/>
        <end position="228"/>
    </location>
</feature>
<name>A0AAJ4R7L9_9EURY</name>
<dbReference type="Pfam" id="PF07690">
    <property type="entry name" value="MFS_1"/>
    <property type="match status" value="1"/>
</dbReference>
<feature type="domain" description="Major facilitator superfamily (MFS) profile" evidence="2">
    <location>
        <begin position="1"/>
        <end position="392"/>
    </location>
</feature>
<feature type="transmembrane region" description="Helical" evidence="1">
    <location>
        <begin position="248"/>
        <end position="268"/>
    </location>
</feature>
<comment type="caution">
    <text evidence="3">The sequence shown here is derived from an EMBL/GenBank/DDBJ whole genome shotgun (WGS) entry which is preliminary data.</text>
</comment>
<feature type="transmembrane region" description="Helical" evidence="1">
    <location>
        <begin position="333"/>
        <end position="353"/>
    </location>
</feature>
<dbReference type="SUPFAM" id="SSF103473">
    <property type="entry name" value="MFS general substrate transporter"/>
    <property type="match status" value="1"/>
</dbReference>
<sequence length="392" mass="40546">MDRVVAKYYLFEATRNAHLSGPVWVLFLLSRGVSYSGVGLLDAAFSVTILLSELPTGYAGDRIGRRRALLIGTAGTTVGSIAFAFGQSLATFLLVYVFLAVSQTFASGSDSAWLYETLETRLEADAFTRVRGRGRALGLVTGGVAAVAGGILGSVNLAWPWLASGLVTAVAVPVVATFPASATADTSEQTQRAVIRAVRDRLLGTDLRWFILYTGVFAAVMGVVNFFVQPVTQDAVTGVTVAGYSPDSVVIIGGVYAAFSLVSAVVTAKAGRVRAAVGTAGWFRVAPPALGALLAGVVVVPAATVPLFFVLRAVRSVTEPLQGQYLNDRTGSLGRATTLSAVAMAHSLVVAPFEVVGGSMADTLGVIATISLLGGGLLAVGLVWSVAHSDFS</sequence>
<dbReference type="PANTHER" id="PTHR23530">
    <property type="entry name" value="TRANSPORT PROTEIN-RELATED"/>
    <property type="match status" value="1"/>
</dbReference>
<dbReference type="RefSeq" id="WP_123123881.1">
    <property type="nucleotide sequence ID" value="NZ_RJJC01000001.1"/>
</dbReference>
<evidence type="ECO:0000313" key="3">
    <source>
        <dbReference type="EMBL" id="RNJ25933.1"/>
    </source>
</evidence>
<dbReference type="PROSITE" id="PS50850">
    <property type="entry name" value="MFS"/>
    <property type="match status" value="1"/>
</dbReference>
<organism evidence="3 4">
    <name type="scientific">Halosegnis longus</name>
    <dbReference type="NCBI Taxonomy" id="2216012"/>
    <lineage>
        <taxon>Archaea</taxon>
        <taxon>Methanobacteriati</taxon>
        <taxon>Methanobacteriota</taxon>
        <taxon>Stenosarchaea group</taxon>
        <taxon>Halobacteria</taxon>
        <taxon>Halobacteriales</taxon>
        <taxon>Natronomonadaceae</taxon>
        <taxon>Halosegnis</taxon>
    </lineage>
</organism>
<protein>
    <submittedName>
        <fullName evidence="3">MFS transporter</fullName>
    </submittedName>
</protein>
<feature type="transmembrane region" description="Helical" evidence="1">
    <location>
        <begin position="365"/>
        <end position="387"/>
    </location>
</feature>
<feature type="transmembrane region" description="Helical" evidence="1">
    <location>
        <begin position="161"/>
        <end position="182"/>
    </location>
</feature>
<dbReference type="Proteomes" id="UP000270581">
    <property type="component" value="Unassembled WGS sequence"/>
</dbReference>
<keyword evidence="4" id="KW-1185">Reference proteome</keyword>
<keyword evidence="1" id="KW-0472">Membrane</keyword>
<dbReference type="InterPro" id="IPR011701">
    <property type="entry name" value="MFS"/>
</dbReference>
<dbReference type="InterPro" id="IPR020846">
    <property type="entry name" value="MFS_dom"/>
</dbReference>
<accession>A0AAJ4R7L9</accession>
<dbReference type="GO" id="GO:0022857">
    <property type="term" value="F:transmembrane transporter activity"/>
    <property type="evidence" value="ECO:0007669"/>
    <property type="project" value="InterPro"/>
</dbReference>
<evidence type="ECO:0000259" key="2">
    <source>
        <dbReference type="PROSITE" id="PS50850"/>
    </source>
</evidence>
<evidence type="ECO:0000256" key="1">
    <source>
        <dbReference type="SAM" id="Phobius"/>
    </source>
</evidence>
<dbReference type="AlphaFoldDB" id="A0AAJ4R7L9"/>